<sequence>MYDETGQEDRQPVYLPENRHHWASNNEVPKPLHDLSRGPVRARFKRKTDNAQGMSMSEWMTQNLPGIGATAIVAIVILCVVVAIYTDVVGILTR</sequence>
<keyword evidence="1" id="KW-0472">Membrane</keyword>
<name>A0A367VFJ9_9PROT</name>
<evidence type="ECO:0000313" key="2">
    <source>
        <dbReference type="EMBL" id="RCK23030.1"/>
    </source>
</evidence>
<proteinExistence type="predicted"/>
<evidence type="ECO:0000256" key="1">
    <source>
        <dbReference type="SAM" id="Phobius"/>
    </source>
</evidence>
<accession>A0A367VFJ9</accession>
<reference evidence="2 3" key="1">
    <citation type="submission" date="2014-07" db="EMBL/GenBank/DDBJ databases">
        <title>Draft genome sequence of Thalassospira profundimaris R8-17.</title>
        <authorList>
            <person name="Lai Q."/>
            <person name="Shao Z."/>
        </authorList>
    </citation>
    <scope>NUCLEOTIDE SEQUENCE [LARGE SCALE GENOMIC DNA]</scope>
    <source>
        <strain evidence="2 3">R8-17</strain>
    </source>
</reference>
<protein>
    <submittedName>
        <fullName evidence="2">Uncharacterized protein</fullName>
    </submittedName>
</protein>
<evidence type="ECO:0000313" key="3">
    <source>
        <dbReference type="Proteomes" id="UP000253061"/>
    </source>
</evidence>
<dbReference type="Proteomes" id="UP000253061">
    <property type="component" value="Unassembled WGS sequence"/>
</dbReference>
<dbReference type="AlphaFoldDB" id="A0A367VFJ9"/>
<feature type="transmembrane region" description="Helical" evidence="1">
    <location>
        <begin position="64"/>
        <end position="85"/>
    </location>
</feature>
<comment type="caution">
    <text evidence="2">The sequence shown here is derived from an EMBL/GenBank/DDBJ whole genome shotgun (WGS) entry which is preliminary data.</text>
</comment>
<keyword evidence="1" id="KW-0812">Transmembrane</keyword>
<organism evidence="2 3">
    <name type="scientific">Thalassospira profundimaris</name>
    <dbReference type="NCBI Taxonomy" id="502049"/>
    <lineage>
        <taxon>Bacteria</taxon>
        <taxon>Pseudomonadati</taxon>
        <taxon>Pseudomonadota</taxon>
        <taxon>Alphaproteobacteria</taxon>
        <taxon>Rhodospirillales</taxon>
        <taxon>Thalassospiraceae</taxon>
        <taxon>Thalassospira</taxon>
    </lineage>
</organism>
<dbReference type="EMBL" id="JPWB01000003">
    <property type="protein sequence ID" value="RCK23030.1"/>
    <property type="molecule type" value="Genomic_DNA"/>
</dbReference>
<keyword evidence="1" id="KW-1133">Transmembrane helix</keyword>
<gene>
    <name evidence="2" type="ORF">TH6_08285</name>
</gene>